<sequence>MSNLSNIFGSDVASKLQPLAARGYTFGVFVDGDEVTLENVYGGLTSNDQMKHFHPASGAGYTHVAGRDFGHDIGKVVTEVLRLENTDVECEPDDDREPTPEEDRKQLASSLASLSEDTFRAYQSAIESAAALRAQRAHGNAATASTN</sequence>
<keyword evidence="3" id="KW-1185">Reference proteome</keyword>
<comment type="caution">
    <text evidence="2">The sequence shown here is derived from an EMBL/GenBank/DDBJ whole genome shotgun (WGS) entry which is preliminary data.</text>
</comment>
<proteinExistence type="predicted"/>
<accession>A0ABT7PMN5</accession>
<reference evidence="2 3" key="1">
    <citation type="submission" date="2023-06" db="EMBL/GenBank/DDBJ databases">
        <title>Roseiconus lacunae JC819 isolated from Gulf of Mannar region, Tamil Nadu.</title>
        <authorList>
            <person name="Pk S."/>
            <person name="Ch S."/>
            <person name="Ch V.R."/>
        </authorList>
    </citation>
    <scope>NUCLEOTIDE SEQUENCE [LARGE SCALE GENOMIC DNA]</scope>
    <source>
        <strain evidence="2 3">JC819</strain>
    </source>
</reference>
<name>A0ABT7PMN5_9BACT</name>
<gene>
    <name evidence="2" type="ORF">QTN89_20155</name>
</gene>
<protein>
    <submittedName>
        <fullName evidence="2">Uncharacterized protein</fullName>
    </submittedName>
</protein>
<evidence type="ECO:0000256" key="1">
    <source>
        <dbReference type="SAM" id="MobiDB-lite"/>
    </source>
</evidence>
<dbReference type="RefSeq" id="WP_289165312.1">
    <property type="nucleotide sequence ID" value="NZ_JASZZN010000016.1"/>
</dbReference>
<evidence type="ECO:0000313" key="3">
    <source>
        <dbReference type="Proteomes" id="UP001239462"/>
    </source>
</evidence>
<dbReference type="EMBL" id="JASZZN010000016">
    <property type="protein sequence ID" value="MDM4017772.1"/>
    <property type="molecule type" value="Genomic_DNA"/>
</dbReference>
<feature type="compositionally biased region" description="Basic and acidic residues" evidence="1">
    <location>
        <begin position="97"/>
        <end position="106"/>
    </location>
</feature>
<organism evidence="2 3">
    <name type="scientific">Roseiconus lacunae</name>
    <dbReference type="NCBI Taxonomy" id="2605694"/>
    <lineage>
        <taxon>Bacteria</taxon>
        <taxon>Pseudomonadati</taxon>
        <taxon>Planctomycetota</taxon>
        <taxon>Planctomycetia</taxon>
        <taxon>Pirellulales</taxon>
        <taxon>Pirellulaceae</taxon>
        <taxon>Roseiconus</taxon>
    </lineage>
</organism>
<dbReference type="Proteomes" id="UP001239462">
    <property type="component" value="Unassembled WGS sequence"/>
</dbReference>
<feature type="compositionally biased region" description="Acidic residues" evidence="1">
    <location>
        <begin position="86"/>
        <end position="96"/>
    </location>
</feature>
<feature type="region of interest" description="Disordered" evidence="1">
    <location>
        <begin position="84"/>
        <end position="110"/>
    </location>
</feature>
<evidence type="ECO:0000313" key="2">
    <source>
        <dbReference type="EMBL" id="MDM4017772.1"/>
    </source>
</evidence>